<dbReference type="Proteomes" id="UP000324222">
    <property type="component" value="Unassembled WGS sequence"/>
</dbReference>
<comment type="caution">
    <text evidence="1">The sequence shown here is derived from an EMBL/GenBank/DDBJ whole genome shotgun (WGS) entry which is preliminary data.</text>
</comment>
<proteinExistence type="predicted"/>
<dbReference type="EMBL" id="VSRR010052506">
    <property type="protein sequence ID" value="MPC79936.1"/>
    <property type="molecule type" value="Genomic_DNA"/>
</dbReference>
<accession>A0A5B7IDA9</accession>
<keyword evidence="2" id="KW-1185">Reference proteome</keyword>
<name>A0A5B7IDA9_PORTR</name>
<protein>
    <submittedName>
        <fullName evidence="1">Uncharacterized protein</fullName>
    </submittedName>
</protein>
<reference evidence="1 2" key="1">
    <citation type="submission" date="2019-05" db="EMBL/GenBank/DDBJ databases">
        <title>Another draft genome of Portunus trituberculatus and its Hox gene families provides insights of decapod evolution.</title>
        <authorList>
            <person name="Jeong J.-H."/>
            <person name="Song I."/>
            <person name="Kim S."/>
            <person name="Choi T."/>
            <person name="Kim D."/>
            <person name="Ryu S."/>
            <person name="Kim W."/>
        </authorList>
    </citation>
    <scope>NUCLEOTIDE SEQUENCE [LARGE SCALE GENOMIC DNA]</scope>
    <source>
        <tissue evidence="1">Muscle</tissue>
    </source>
</reference>
<evidence type="ECO:0000313" key="1">
    <source>
        <dbReference type="EMBL" id="MPC79936.1"/>
    </source>
</evidence>
<evidence type="ECO:0000313" key="2">
    <source>
        <dbReference type="Proteomes" id="UP000324222"/>
    </source>
</evidence>
<gene>
    <name evidence="1" type="ORF">E2C01_074494</name>
</gene>
<sequence length="24" mass="2669">MEVLSRIHSSPLVAGHRTLHIIMA</sequence>
<organism evidence="1 2">
    <name type="scientific">Portunus trituberculatus</name>
    <name type="common">Swimming crab</name>
    <name type="synonym">Neptunus trituberculatus</name>
    <dbReference type="NCBI Taxonomy" id="210409"/>
    <lineage>
        <taxon>Eukaryota</taxon>
        <taxon>Metazoa</taxon>
        <taxon>Ecdysozoa</taxon>
        <taxon>Arthropoda</taxon>
        <taxon>Crustacea</taxon>
        <taxon>Multicrustacea</taxon>
        <taxon>Malacostraca</taxon>
        <taxon>Eumalacostraca</taxon>
        <taxon>Eucarida</taxon>
        <taxon>Decapoda</taxon>
        <taxon>Pleocyemata</taxon>
        <taxon>Brachyura</taxon>
        <taxon>Eubrachyura</taxon>
        <taxon>Portunoidea</taxon>
        <taxon>Portunidae</taxon>
        <taxon>Portuninae</taxon>
        <taxon>Portunus</taxon>
    </lineage>
</organism>
<dbReference type="AlphaFoldDB" id="A0A5B7IDA9"/>